<dbReference type="InterPro" id="IPR003718">
    <property type="entry name" value="OsmC/Ohr_fam"/>
</dbReference>
<dbReference type="Gene3D" id="3.30.300.20">
    <property type="match status" value="1"/>
</dbReference>
<comment type="caution">
    <text evidence="1">The sequence shown here is derived from an EMBL/GenBank/DDBJ whole genome shotgun (WGS) entry which is preliminary data.</text>
</comment>
<gene>
    <name evidence="1" type="ORF">EV382_1149</name>
</gene>
<reference evidence="1 2" key="1">
    <citation type="submission" date="2019-02" db="EMBL/GenBank/DDBJ databases">
        <title>Sequencing the genomes of 1000 actinobacteria strains.</title>
        <authorList>
            <person name="Klenk H.-P."/>
        </authorList>
    </citation>
    <scope>NUCLEOTIDE SEQUENCE [LARGE SCALE GENOMIC DNA]</scope>
    <source>
        <strain evidence="1 2">DSM 45888</strain>
    </source>
</reference>
<evidence type="ECO:0000313" key="2">
    <source>
        <dbReference type="Proteomes" id="UP000293781"/>
    </source>
</evidence>
<dbReference type="AlphaFoldDB" id="A0A4Q7UA58"/>
<keyword evidence="2" id="KW-1185">Reference proteome</keyword>
<dbReference type="RefSeq" id="WP_130400546.1">
    <property type="nucleotide sequence ID" value="NZ_JBEZZO010000042.1"/>
</dbReference>
<dbReference type="InterPro" id="IPR036102">
    <property type="entry name" value="OsmC/Ohrsf"/>
</dbReference>
<name>A0A4Q7UA58_9ACTN</name>
<accession>A0A4Q7UA58</accession>
<dbReference type="SUPFAM" id="SSF82784">
    <property type="entry name" value="OsmC-like"/>
    <property type="match status" value="1"/>
</dbReference>
<dbReference type="OrthoDB" id="4864805at2"/>
<dbReference type="InterPro" id="IPR015946">
    <property type="entry name" value="KH_dom-like_a/b"/>
</dbReference>
<organism evidence="1 2">
    <name type="scientific">Micromonospora violae</name>
    <dbReference type="NCBI Taxonomy" id="1278207"/>
    <lineage>
        <taxon>Bacteria</taxon>
        <taxon>Bacillati</taxon>
        <taxon>Actinomycetota</taxon>
        <taxon>Actinomycetes</taxon>
        <taxon>Micromonosporales</taxon>
        <taxon>Micromonosporaceae</taxon>
        <taxon>Micromonospora</taxon>
    </lineage>
</organism>
<sequence length="147" mass="15591">MTEDTFRSVEIERTSLGNYVVRNVRGGSVSLGTGDDGSFTPVELLLAAIGGCTAVDVDHITSRRAEPTGFAVAVTGDKIRDEAGGNRMQNLRVEFTVTFPEGADGDQARAALPRSLQQSHDRLCTVSRTVELGTPVSIVEAARPTGD</sequence>
<dbReference type="Proteomes" id="UP000293781">
    <property type="component" value="Unassembled WGS sequence"/>
</dbReference>
<dbReference type="Pfam" id="PF02566">
    <property type="entry name" value="OsmC"/>
    <property type="match status" value="1"/>
</dbReference>
<dbReference type="PANTHER" id="PTHR34352:SF1">
    <property type="entry name" value="PROTEIN YHFA"/>
    <property type="match status" value="1"/>
</dbReference>
<dbReference type="EMBL" id="SHKK01000001">
    <property type="protein sequence ID" value="RZT77972.1"/>
    <property type="molecule type" value="Genomic_DNA"/>
</dbReference>
<protein>
    <submittedName>
        <fullName evidence="1">Putative OsmC-like protein</fullName>
    </submittedName>
</protein>
<dbReference type="PANTHER" id="PTHR34352">
    <property type="entry name" value="PROTEIN YHFA"/>
    <property type="match status" value="1"/>
</dbReference>
<evidence type="ECO:0000313" key="1">
    <source>
        <dbReference type="EMBL" id="RZT77972.1"/>
    </source>
</evidence>
<proteinExistence type="predicted"/>